<keyword evidence="4" id="KW-1185">Reference proteome</keyword>
<evidence type="ECO:0000256" key="1">
    <source>
        <dbReference type="SAM" id="MobiDB-lite"/>
    </source>
</evidence>
<gene>
    <name evidence="3" type="ORF">ACFSBL_05440</name>
</gene>
<name>A0ABD6DJY1_9EURY</name>
<evidence type="ECO:0000313" key="3">
    <source>
        <dbReference type="EMBL" id="MFD1645121.1"/>
    </source>
</evidence>
<organism evidence="3 4">
    <name type="scientific">Haloarchaeobius litoreus</name>
    <dbReference type="NCBI Taxonomy" id="755306"/>
    <lineage>
        <taxon>Archaea</taxon>
        <taxon>Methanobacteriati</taxon>
        <taxon>Methanobacteriota</taxon>
        <taxon>Stenosarchaea group</taxon>
        <taxon>Halobacteria</taxon>
        <taxon>Halobacteriales</taxon>
        <taxon>Halorubellaceae</taxon>
        <taxon>Haloarchaeobius</taxon>
    </lineage>
</organism>
<dbReference type="AlphaFoldDB" id="A0ABD6DJY1"/>
<accession>A0ABD6DJY1</accession>
<dbReference type="Proteomes" id="UP001597034">
    <property type="component" value="Unassembled WGS sequence"/>
</dbReference>
<reference evidence="3 4" key="1">
    <citation type="journal article" date="2019" name="Int. J. Syst. Evol. Microbiol.">
        <title>The Global Catalogue of Microorganisms (GCM) 10K type strain sequencing project: providing services to taxonomists for standard genome sequencing and annotation.</title>
        <authorList>
            <consortium name="The Broad Institute Genomics Platform"/>
            <consortium name="The Broad Institute Genome Sequencing Center for Infectious Disease"/>
            <person name="Wu L."/>
            <person name="Ma J."/>
        </authorList>
    </citation>
    <scope>NUCLEOTIDE SEQUENCE [LARGE SCALE GENOMIC DNA]</scope>
    <source>
        <strain evidence="3 4">CGMCC 1.10390</strain>
    </source>
</reference>
<evidence type="ECO:0000259" key="2">
    <source>
        <dbReference type="Pfam" id="PF26033"/>
    </source>
</evidence>
<dbReference type="InterPro" id="IPR058322">
    <property type="entry name" value="DUF8009"/>
</dbReference>
<evidence type="ECO:0000313" key="4">
    <source>
        <dbReference type="Proteomes" id="UP001597034"/>
    </source>
</evidence>
<protein>
    <recommendedName>
        <fullName evidence="2">DUF8009 domain-containing protein</fullName>
    </recommendedName>
</protein>
<dbReference type="EMBL" id="JBHUDO010000001">
    <property type="protein sequence ID" value="MFD1645121.1"/>
    <property type="molecule type" value="Genomic_DNA"/>
</dbReference>
<sequence>MSEDDDPTVIRSLAIHANDVVAALVASEQGAETVLRVTPPFNGRMRARIHRVGPGGVTDGRDEETGAFHISPDRLVEASAPRYPRAVDTEPDGEYDVESHHERHVDAVEEWRETVREHLADSVELSTPDGQHEVDVAVLG</sequence>
<dbReference type="RefSeq" id="WP_256400356.1">
    <property type="nucleotide sequence ID" value="NZ_JANHJR010000002.1"/>
</dbReference>
<dbReference type="Pfam" id="PF26033">
    <property type="entry name" value="DUF8009"/>
    <property type="match status" value="1"/>
</dbReference>
<feature type="domain" description="DUF8009" evidence="2">
    <location>
        <begin position="3"/>
        <end position="140"/>
    </location>
</feature>
<comment type="caution">
    <text evidence="3">The sequence shown here is derived from an EMBL/GenBank/DDBJ whole genome shotgun (WGS) entry which is preliminary data.</text>
</comment>
<feature type="region of interest" description="Disordered" evidence="1">
    <location>
        <begin position="80"/>
        <end position="103"/>
    </location>
</feature>
<proteinExistence type="predicted"/>